<dbReference type="RefSeq" id="WP_143120577.1">
    <property type="nucleotide sequence ID" value="NZ_FONG01000008.1"/>
</dbReference>
<dbReference type="Proteomes" id="UP000199323">
    <property type="component" value="Unassembled WGS sequence"/>
</dbReference>
<proteinExistence type="predicted"/>
<dbReference type="EMBL" id="FONG01000008">
    <property type="protein sequence ID" value="SFF11361.1"/>
    <property type="molecule type" value="Genomic_DNA"/>
</dbReference>
<organism evidence="1 2">
    <name type="scientific">Actinacidiphila alni</name>
    <dbReference type="NCBI Taxonomy" id="380248"/>
    <lineage>
        <taxon>Bacteria</taxon>
        <taxon>Bacillati</taxon>
        <taxon>Actinomycetota</taxon>
        <taxon>Actinomycetes</taxon>
        <taxon>Kitasatosporales</taxon>
        <taxon>Streptomycetaceae</taxon>
        <taxon>Actinacidiphila</taxon>
    </lineage>
</organism>
<protein>
    <recommendedName>
        <fullName evidence="3">CBM-cenC domain-containing protein</fullName>
    </recommendedName>
</protein>
<evidence type="ECO:0000313" key="1">
    <source>
        <dbReference type="EMBL" id="SFF11361.1"/>
    </source>
</evidence>
<dbReference type="OrthoDB" id="3445328at2"/>
<evidence type="ECO:0000313" key="2">
    <source>
        <dbReference type="Proteomes" id="UP000199323"/>
    </source>
</evidence>
<keyword evidence="2" id="KW-1185">Reference proteome</keyword>
<dbReference type="AlphaFoldDB" id="A0A1I2G401"/>
<dbReference type="Gene3D" id="2.60.120.260">
    <property type="entry name" value="Galactose-binding domain-like"/>
    <property type="match status" value="1"/>
</dbReference>
<sequence length="946" mass="98448">MAVNPNYPVIESAWGPAWDYNAGAVPADRYVDVTGRTLGTFSGSRGRQAELDQVQAGTASVVLSNPDGAIDPANATGPYAGRILPFQPFRQRAQWPPSVNLLNSTQATCGAGLGGTVIDTSAAGPSMFTETDPAGGQFLTSGTAAQGSTVAQFAVAATATATQWICYTAQPAVRAGQTYTVQLQVRNVTPGTTVQVAAGYRTRDAKNTAASTAVGSTATLVGNATAAWTQLTLTATAAANAAMQFVGVQVVTAPGSAANIQVDAWQLERGSAATTWVQPGTWYGMFAGFTEHNPSQWQMDGTYGTLLPPSTDAFGLLSQVKLPDPLAAEIASHNPRFIYRLDDPAGSTSAADSTGKSPPMPVLSSKYGKGALSFGAAVTANDTVTGVFTGSSGTVAHFGNPSVGANTFGPCTYLSLTGAGITGPVDAGAGWTRMIAFRYTGPTPAYAADLWCCMDNTRNSAGAPAGTTLIISIDSTGHLALNSSGPNSAGANLFVPPWPAVTDGNWHLLFLTQNAATGQRTFRLDDSGFTQTIPAGNIPQGLTMDSIGAFVDNQIRFTSSNFGGEIAFVAEFPTALAVSDRENLYSAWKASCAGESTDARYARILRYAGYAGPTSIQTGLTTAMGPADFGGQDAVTALQAVVDTEGGAHFVDGSGTVTFQSRAARYNTLTPAYVFGERVDLGEFPYEDCQPDQDSAHLGNQIAVTQQGTGQVFTAVDDASVKAYAPRTLSRTINSLDPLECQDAAFYLASRYRQPLMRLAGIKLHPSAYPALWPVCLALELGTRVRVMRRPVGAPATSYEQFVENLAWTLDDKGDAVLTVQTSPADTTPYGLFAAWHTTLKTAAAIGATTITVNNSQDNTNPLAAQLAQGQQLKIEPGVTNAETVTVQSVGNTSPGWTSAVITLTAPLAKAHAAGIAVTELLPTGLTNPAAWDTATSMFDTATFAY</sequence>
<evidence type="ECO:0008006" key="3">
    <source>
        <dbReference type="Google" id="ProtNLM"/>
    </source>
</evidence>
<gene>
    <name evidence="1" type="ORF">SAMN05216251_108212</name>
</gene>
<reference evidence="1 2" key="1">
    <citation type="submission" date="2016-10" db="EMBL/GenBank/DDBJ databases">
        <authorList>
            <person name="de Groot N.N."/>
        </authorList>
    </citation>
    <scope>NUCLEOTIDE SEQUENCE [LARGE SCALE GENOMIC DNA]</scope>
    <source>
        <strain evidence="1 2">CGMCC 4.3510</strain>
    </source>
</reference>
<accession>A0A1I2G401</accession>
<dbReference type="STRING" id="380248.SAMN05216251_108212"/>
<name>A0A1I2G401_9ACTN</name>